<dbReference type="Proteomes" id="UP000479710">
    <property type="component" value="Unassembled WGS sequence"/>
</dbReference>
<feature type="region of interest" description="Disordered" evidence="1">
    <location>
        <begin position="1"/>
        <end position="74"/>
    </location>
</feature>
<proteinExistence type="predicted"/>
<comment type="caution">
    <text evidence="2">The sequence shown here is derived from an EMBL/GenBank/DDBJ whole genome shotgun (WGS) entry which is preliminary data.</text>
</comment>
<protein>
    <submittedName>
        <fullName evidence="2">Uncharacterized protein</fullName>
    </submittedName>
</protein>
<dbReference type="EMBL" id="SPHZ02000008">
    <property type="protein sequence ID" value="KAF0904072.1"/>
    <property type="molecule type" value="Genomic_DNA"/>
</dbReference>
<accession>A0A6G1CVF8</accession>
<evidence type="ECO:0000256" key="1">
    <source>
        <dbReference type="SAM" id="MobiDB-lite"/>
    </source>
</evidence>
<sequence length="74" mass="7959">MAHDVEASGSSQLQDDRASRGLGPGTEEIGPKTRPVLREGCAPSPPAKKKKTTPMHERRPFASSPWGLTGPRPR</sequence>
<dbReference type="AlphaFoldDB" id="A0A6G1CVF8"/>
<gene>
    <name evidence="2" type="ORF">E2562_031750</name>
</gene>
<evidence type="ECO:0000313" key="2">
    <source>
        <dbReference type="EMBL" id="KAF0904072.1"/>
    </source>
</evidence>
<reference evidence="2 3" key="1">
    <citation type="submission" date="2019-11" db="EMBL/GenBank/DDBJ databases">
        <title>Whole genome sequence of Oryza granulata.</title>
        <authorList>
            <person name="Li W."/>
        </authorList>
    </citation>
    <scope>NUCLEOTIDE SEQUENCE [LARGE SCALE GENOMIC DNA]</scope>
    <source>
        <strain evidence="3">cv. Menghai</strain>
        <tissue evidence="2">Leaf</tissue>
    </source>
</reference>
<evidence type="ECO:0000313" key="3">
    <source>
        <dbReference type="Proteomes" id="UP000479710"/>
    </source>
</evidence>
<name>A0A6G1CVF8_9ORYZ</name>
<organism evidence="2 3">
    <name type="scientific">Oryza meyeriana var. granulata</name>
    <dbReference type="NCBI Taxonomy" id="110450"/>
    <lineage>
        <taxon>Eukaryota</taxon>
        <taxon>Viridiplantae</taxon>
        <taxon>Streptophyta</taxon>
        <taxon>Embryophyta</taxon>
        <taxon>Tracheophyta</taxon>
        <taxon>Spermatophyta</taxon>
        <taxon>Magnoliopsida</taxon>
        <taxon>Liliopsida</taxon>
        <taxon>Poales</taxon>
        <taxon>Poaceae</taxon>
        <taxon>BOP clade</taxon>
        <taxon>Oryzoideae</taxon>
        <taxon>Oryzeae</taxon>
        <taxon>Oryzinae</taxon>
        <taxon>Oryza</taxon>
        <taxon>Oryza meyeriana</taxon>
    </lineage>
</organism>
<keyword evidence="3" id="KW-1185">Reference proteome</keyword>